<organism evidence="2">
    <name type="scientific">Arundo donax</name>
    <name type="common">Giant reed</name>
    <name type="synonym">Donax arundinaceus</name>
    <dbReference type="NCBI Taxonomy" id="35708"/>
    <lineage>
        <taxon>Eukaryota</taxon>
        <taxon>Viridiplantae</taxon>
        <taxon>Streptophyta</taxon>
        <taxon>Embryophyta</taxon>
        <taxon>Tracheophyta</taxon>
        <taxon>Spermatophyta</taxon>
        <taxon>Magnoliopsida</taxon>
        <taxon>Liliopsida</taxon>
        <taxon>Poales</taxon>
        <taxon>Poaceae</taxon>
        <taxon>PACMAD clade</taxon>
        <taxon>Arundinoideae</taxon>
        <taxon>Arundineae</taxon>
        <taxon>Arundo</taxon>
    </lineage>
</organism>
<sequence>MVVPSLVVSIPTITTIASSTPTPSTATAPSSTSTTCIGVFIVKLLVLAWWPARLMLRWWHLLETLLLPGLFNISWSLVPRSVLVQLFWRQSN</sequence>
<dbReference type="AlphaFoldDB" id="A0A0A9H8H1"/>
<evidence type="ECO:0000313" key="2">
    <source>
        <dbReference type="EMBL" id="JAE33510.1"/>
    </source>
</evidence>
<accession>A0A0A9H8H1</accession>
<evidence type="ECO:0000256" key="1">
    <source>
        <dbReference type="SAM" id="Phobius"/>
    </source>
</evidence>
<keyword evidence="1" id="KW-1133">Transmembrane helix</keyword>
<protein>
    <submittedName>
        <fullName evidence="2">Uncharacterized protein</fullName>
    </submittedName>
</protein>
<proteinExistence type="predicted"/>
<reference evidence="2" key="2">
    <citation type="journal article" date="2015" name="Data Brief">
        <title>Shoot transcriptome of the giant reed, Arundo donax.</title>
        <authorList>
            <person name="Barrero R.A."/>
            <person name="Guerrero F.D."/>
            <person name="Moolhuijzen P."/>
            <person name="Goolsby J.A."/>
            <person name="Tidwell J."/>
            <person name="Bellgard S.E."/>
            <person name="Bellgard M.I."/>
        </authorList>
    </citation>
    <scope>NUCLEOTIDE SEQUENCE</scope>
    <source>
        <tissue evidence="2">Shoot tissue taken approximately 20 cm above the soil surface</tissue>
    </source>
</reference>
<keyword evidence="1" id="KW-0812">Transmembrane</keyword>
<keyword evidence="1" id="KW-0472">Membrane</keyword>
<feature type="transmembrane region" description="Helical" evidence="1">
    <location>
        <begin position="32"/>
        <end position="52"/>
    </location>
</feature>
<dbReference type="EMBL" id="GBRH01164386">
    <property type="protein sequence ID" value="JAE33510.1"/>
    <property type="molecule type" value="Transcribed_RNA"/>
</dbReference>
<feature type="transmembrane region" description="Helical" evidence="1">
    <location>
        <begin position="64"/>
        <end position="88"/>
    </location>
</feature>
<reference evidence="2" key="1">
    <citation type="submission" date="2014-09" db="EMBL/GenBank/DDBJ databases">
        <authorList>
            <person name="Magalhaes I.L.F."/>
            <person name="Oliveira U."/>
            <person name="Santos F.R."/>
            <person name="Vidigal T.H.D.A."/>
            <person name="Brescovit A.D."/>
            <person name="Santos A.J."/>
        </authorList>
    </citation>
    <scope>NUCLEOTIDE SEQUENCE</scope>
    <source>
        <tissue evidence="2">Shoot tissue taken approximately 20 cm above the soil surface</tissue>
    </source>
</reference>
<name>A0A0A9H8H1_ARUDO</name>